<evidence type="ECO:0008006" key="10">
    <source>
        <dbReference type="Google" id="ProtNLM"/>
    </source>
</evidence>
<evidence type="ECO:0000313" key="8">
    <source>
        <dbReference type="EMBL" id="KJA14650.1"/>
    </source>
</evidence>
<dbReference type="GO" id="GO:0000139">
    <property type="term" value="C:Golgi membrane"/>
    <property type="evidence" value="ECO:0007669"/>
    <property type="project" value="TreeGrafter"/>
</dbReference>
<feature type="transmembrane region" description="Helical" evidence="7">
    <location>
        <begin position="100"/>
        <end position="119"/>
    </location>
</feature>
<evidence type="ECO:0000313" key="9">
    <source>
        <dbReference type="Proteomes" id="UP000054270"/>
    </source>
</evidence>
<feature type="transmembrane region" description="Helical" evidence="7">
    <location>
        <begin position="168"/>
        <end position="185"/>
    </location>
</feature>
<dbReference type="Proteomes" id="UP000054270">
    <property type="component" value="Unassembled WGS sequence"/>
</dbReference>
<proteinExistence type="predicted"/>
<evidence type="ECO:0000256" key="7">
    <source>
        <dbReference type="SAM" id="Phobius"/>
    </source>
</evidence>
<dbReference type="SUPFAM" id="SSF103481">
    <property type="entry name" value="Multidrug resistance efflux transporter EmrE"/>
    <property type="match status" value="1"/>
</dbReference>
<evidence type="ECO:0000256" key="2">
    <source>
        <dbReference type="ARBA" id="ARBA00022448"/>
    </source>
</evidence>
<keyword evidence="3" id="KW-0762">Sugar transport</keyword>
<comment type="subcellular location">
    <subcellularLocation>
        <location evidence="1">Endomembrane system</location>
        <topology evidence="1">Multi-pass membrane protein</topology>
    </subcellularLocation>
</comment>
<keyword evidence="9" id="KW-1185">Reference proteome</keyword>
<feature type="transmembrane region" description="Helical" evidence="7">
    <location>
        <begin position="39"/>
        <end position="59"/>
    </location>
</feature>
<dbReference type="InterPro" id="IPR013657">
    <property type="entry name" value="SCL35B1-4/HUT1"/>
</dbReference>
<dbReference type="OrthoDB" id="999962at2759"/>
<dbReference type="GO" id="GO:0005462">
    <property type="term" value="F:UDP-N-acetylglucosamine transmembrane transporter activity"/>
    <property type="evidence" value="ECO:0007669"/>
    <property type="project" value="TreeGrafter"/>
</dbReference>
<name>A0A0D2P246_HYPSF</name>
<evidence type="ECO:0000256" key="4">
    <source>
        <dbReference type="ARBA" id="ARBA00022692"/>
    </source>
</evidence>
<dbReference type="Pfam" id="PF08449">
    <property type="entry name" value="UAA"/>
    <property type="match status" value="2"/>
</dbReference>
<organism evidence="8 9">
    <name type="scientific">Hypholoma sublateritium (strain FD-334 SS-4)</name>
    <dbReference type="NCBI Taxonomy" id="945553"/>
    <lineage>
        <taxon>Eukaryota</taxon>
        <taxon>Fungi</taxon>
        <taxon>Dikarya</taxon>
        <taxon>Basidiomycota</taxon>
        <taxon>Agaricomycotina</taxon>
        <taxon>Agaricomycetes</taxon>
        <taxon>Agaricomycetidae</taxon>
        <taxon>Agaricales</taxon>
        <taxon>Agaricineae</taxon>
        <taxon>Strophariaceae</taxon>
        <taxon>Hypholoma</taxon>
    </lineage>
</organism>
<dbReference type="EMBL" id="KN817670">
    <property type="protein sequence ID" value="KJA14650.1"/>
    <property type="molecule type" value="Genomic_DNA"/>
</dbReference>
<dbReference type="PANTHER" id="PTHR10778">
    <property type="entry name" value="SOLUTE CARRIER FAMILY 35 MEMBER B"/>
    <property type="match status" value="1"/>
</dbReference>
<accession>A0A0D2P246</accession>
<keyword evidence="5 7" id="KW-1133">Transmembrane helix</keyword>
<evidence type="ECO:0000256" key="6">
    <source>
        <dbReference type="ARBA" id="ARBA00023136"/>
    </source>
</evidence>
<evidence type="ECO:0000256" key="1">
    <source>
        <dbReference type="ARBA" id="ARBA00004127"/>
    </source>
</evidence>
<feature type="transmembrane region" description="Helical" evidence="7">
    <location>
        <begin position="376"/>
        <end position="394"/>
    </location>
</feature>
<dbReference type="OMA" id="NPFTGWH"/>
<keyword evidence="4 7" id="KW-0812">Transmembrane</keyword>
<keyword evidence="2" id="KW-0813">Transport</keyword>
<dbReference type="InterPro" id="IPR037185">
    <property type="entry name" value="EmrE-like"/>
</dbReference>
<sequence>MLSQLSSWTATLSLIFGGCCSNAITLEQLTLEHPKAGSLLTLFQFLLISLHGLPKFLVWTRFGPQFRPRRVPIISYLAQVVLFYLVSLLNNAAFAYNIPMAVHIIFRSGGLIISLVLGWIVSKKRYSQTQVLSVILVTVGVILTTLSAQSSPTKSPSPAADTYKYVKGIGILTLALVLSGFLGLVQDWTFTKYGRPTLAPPSRAAGPAPWQESMFYLHLLGLPMFLPLLPDLLAQLHDLNTTSSLVQFSVPIPIPTSANFTTPFPLDIPPPFSLPHLPIHIFPQAKNTSFLTLSQESHLTNAFVPNTLFLLLSVPTVYLPLVLNTVTQLICVAGVHRLTTRVSSLTVTLILVVRKAVSLVISVIGVSQVGRAVRTAVVRFLAAIAQALGLPVLYDSGQPLGIFGMNIDGALGLVGTAFVATGPTKRPQQVDNRMMWSGAALVLLGTIGYTVGNRPKSEKTKKD</sequence>
<evidence type="ECO:0000256" key="5">
    <source>
        <dbReference type="ARBA" id="ARBA00022989"/>
    </source>
</evidence>
<dbReference type="GO" id="GO:0005789">
    <property type="term" value="C:endoplasmic reticulum membrane"/>
    <property type="evidence" value="ECO:0007669"/>
    <property type="project" value="TreeGrafter"/>
</dbReference>
<reference evidence="9" key="1">
    <citation type="submission" date="2014-04" db="EMBL/GenBank/DDBJ databases">
        <title>Evolutionary Origins and Diversification of the Mycorrhizal Mutualists.</title>
        <authorList>
            <consortium name="DOE Joint Genome Institute"/>
            <consortium name="Mycorrhizal Genomics Consortium"/>
            <person name="Kohler A."/>
            <person name="Kuo A."/>
            <person name="Nagy L.G."/>
            <person name="Floudas D."/>
            <person name="Copeland A."/>
            <person name="Barry K.W."/>
            <person name="Cichocki N."/>
            <person name="Veneault-Fourrey C."/>
            <person name="LaButti K."/>
            <person name="Lindquist E.A."/>
            <person name="Lipzen A."/>
            <person name="Lundell T."/>
            <person name="Morin E."/>
            <person name="Murat C."/>
            <person name="Riley R."/>
            <person name="Ohm R."/>
            <person name="Sun H."/>
            <person name="Tunlid A."/>
            <person name="Henrissat B."/>
            <person name="Grigoriev I.V."/>
            <person name="Hibbett D.S."/>
            <person name="Martin F."/>
        </authorList>
    </citation>
    <scope>NUCLEOTIDE SEQUENCE [LARGE SCALE GENOMIC DNA]</scope>
    <source>
        <strain evidence="9">FD-334 SS-4</strain>
    </source>
</reference>
<feature type="transmembrane region" description="Helical" evidence="7">
    <location>
        <begin position="308"/>
        <end position="336"/>
    </location>
</feature>
<gene>
    <name evidence="8" type="ORF">HYPSUDRAFT_150103</name>
</gene>
<feature type="transmembrane region" description="Helical" evidence="7">
    <location>
        <begin position="71"/>
        <end position="94"/>
    </location>
</feature>
<feature type="transmembrane region" description="Helical" evidence="7">
    <location>
        <begin position="342"/>
        <end position="364"/>
    </location>
</feature>
<feature type="transmembrane region" description="Helical" evidence="7">
    <location>
        <begin position="400"/>
        <end position="422"/>
    </location>
</feature>
<feature type="transmembrane region" description="Helical" evidence="7">
    <location>
        <begin position="131"/>
        <end position="148"/>
    </location>
</feature>
<keyword evidence="6 7" id="KW-0472">Membrane</keyword>
<dbReference type="AlphaFoldDB" id="A0A0D2P246"/>
<dbReference type="GO" id="GO:0005464">
    <property type="term" value="F:UDP-xylose transmembrane transporter activity"/>
    <property type="evidence" value="ECO:0007669"/>
    <property type="project" value="TreeGrafter"/>
</dbReference>
<evidence type="ECO:0000256" key="3">
    <source>
        <dbReference type="ARBA" id="ARBA00022597"/>
    </source>
</evidence>
<protein>
    <recommendedName>
        <fullName evidence="10">UAA transporter</fullName>
    </recommendedName>
</protein>
<dbReference type="PANTHER" id="PTHR10778:SF4">
    <property type="entry name" value="NUCLEOTIDE SUGAR TRANSPORTER SLC35B4"/>
    <property type="match status" value="1"/>
</dbReference>
<feature type="transmembrane region" description="Helical" evidence="7">
    <location>
        <begin position="434"/>
        <end position="452"/>
    </location>
</feature>